<proteinExistence type="predicted"/>
<feature type="transmembrane region" description="Helical" evidence="3">
    <location>
        <begin position="247"/>
        <end position="264"/>
    </location>
</feature>
<feature type="transmembrane region" description="Helical" evidence="3">
    <location>
        <begin position="344"/>
        <end position="363"/>
    </location>
</feature>
<reference evidence="4 5" key="1">
    <citation type="submission" date="2013-05" db="EMBL/GenBank/DDBJ databases">
        <title>Between feast and famine: a lifestyle of most important marine PAH-degrading bacterium Cycloclasticus sp. 7ME.</title>
        <authorList>
            <person name="Yakimov M.M."/>
            <person name="Messina E."/>
            <person name="Genovese M."/>
            <person name="Denaro R."/>
            <person name="Crisafi F."/>
            <person name="Russo D."/>
            <person name="Cappello S."/>
            <person name="Santisi S."/>
            <person name="Smedile F."/>
            <person name="Golyshina O.V."/>
            <person name="Tran H."/>
            <person name="Pieper D.H."/>
            <person name="Golyshin P.N."/>
            <person name="Giuliano L."/>
        </authorList>
    </citation>
    <scope>NUCLEOTIDE SEQUENCE [LARGE SCALE GENOMIC DNA]</scope>
    <source>
        <strain evidence="4 5">78-ME</strain>
    </source>
</reference>
<accession>S5TZP1</accession>
<keyword evidence="3" id="KW-0812">Transmembrane</keyword>
<keyword evidence="2" id="KW-0802">TPR repeat</keyword>
<dbReference type="RefSeq" id="WP_020933137.1">
    <property type="nucleotide sequence ID" value="NC_021917.1"/>
</dbReference>
<dbReference type="Proteomes" id="UP000015380">
    <property type="component" value="Chromosome"/>
</dbReference>
<protein>
    <submittedName>
        <fullName evidence="4">Uncharacterized protein</fullName>
    </submittedName>
</protein>
<feature type="transmembrane region" description="Helical" evidence="3">
    <location>
        <begin position="318"/>
        <end position="338"/>
    </location>
</feature>
<dbReference type="SUPFAM" id="SSF48452">
    <property type="entry name" value="TPR-like"/>
    <property type="match status" value="1"/>
</dbReference>
<evidence type="ECO:0000256" key="3">
    <source>
        <dbReference type="SAM" id="Phobius"/>
    </source>
</evidence>
<feature type="transmembrane region" description="Helical" evidence="3">
    <location>
        <begin position="157"/>
        <end position="176"/>
    </location>
</feature>
<dbReference type="PANTHER" id="PTHR44227">
    <property type="match status" value="1"/>
</dbReference>
<evidence type="ECO:0000256" key="1">
    <source>
        <dbReference type="ARBA" id="ARBA00022737"/>
    </source>
</evidence>
<dbReference type="AlphaFoldDB" id="S5TZP1"/>
<dbReference type="Gene3D" id="1.25.40.10">
    <property type="entry name" value="Tetratricopeptide repeat domain"/>
    <property type="match status" value="1"/>
</dbReference>
<dbReference type="eggNOG" id="COG0457">
    <property type="taxonomic scope" value="Bacteria"/>
</dbReference>
<dbReference type="PANTHER" id="PTHR44227:SF3">
    <property type="entry name" value="PROTEIN O-MANNOSYL-TRANSFERASE TMTC4"/>
    <property type="match status" value="1"/>
</dbReference>
<feature type="transmembrane region" description="Helical" evidence="3">
    <location>
        <begin position="188"/>
        <end position="206"/>
    </location>
</feature>
<organism evidence="4 5">
    <name type="scientific">Cycloclasticus zancles 78-ME</name>
    <dbReference type="NCBI Taxonomy" id="1198232"/>
    <lineage>
        <taxon>Bacteria</taxon>
        <taxon>Pseudomonadati</taxon>
        <taxon>Pseudomonadota</taxon>
        <taxon>Gammaproteobacteria</taxon>
        <taxon>Thiotrichales</taxon>
        <taxon>Piscirickettsiaceae</taxon>
        <taxon>Cycloclasticus</taxon>
    </lineage>
</organism>
<keyword evidence="5" id="KW-1185">Reference proteome</keyword>
<dbReference type="InterPro" id="IPR052346">
    <property type="entry name" value="O-mannosyl-transferase_TMTC"/>
</dbReference>
<feature type="transmembrane region" description="Helical" evidence="3">
    <location>
        <begin position="99"/>
        <end position="120"/>
    </location>
</feature>
<evidence type="ECO:0000313" key="4">
    <source>
        <dbReference type="EMBL" id="AGS40685.1"/>
    </source>
</evidence>
<dbReference type="HOGENOM" id="CLU_011615_3_0_6"/>
<keyword evidence="3" id="KW-1133">Transmembrane helix</keyword>
<feature type="transmembrane region" description="Helical" evidence="3">
    <location>
        <begin position="375"/>
        <end position="393"/>
    </location>
</feature>
<dbReference type="PATRIC" id="fig|1198232.3.peg.2341"/>
<name>S5TZP1_9GAMM</name>
<feature type="transmembrane region" description="Helical" evidence="3">
    <location>
        <begin position="132"/>
        <end position="151"/>
    </location>
</feature>
<evidence type="ECO:0000313" key="5">
    <source>
        <dbReference type="Proteomes" id="UP000015380"/>
    </source>
</evidence>
<dbReference type="KEGG" id="cza:CYCME_2375"/>
<keyword evidence="3" id="KW-0472">Membrane</keyword>
<keyword evidence="1" id="KW-0677">Repeat</keyword>
<feature type="transmembrane region" description="Helical" evidence="3">
    <location>
        <begin position="12"/>
        <end position="36"/>
    </location>
</feature>
<reference evidence="5" key="2">
    <citation type="journal article" date="2016" name="Environ. Microbiol. Rep.">
        <title>Analysis of defence systems and a conjugative IncP-1 plasmid in the marine polyaromatic hydrocarbons-degrading bacterium Cycloclasticus sp. 78-ME.</title>
        <authorList>
            <person name="Yakimov M.M."/>
            <person name="Crisafi F."/>
            <person name="Messina E."/>
            <person name="Smedile F."/>
            <person name="Lopatina A."/>
            <person name="Denaro R."/>
            <person name="Pieper D.H."/>
            <person name="Golyshin P.N."/>
            <person name="Giuliano L."/>
        </authorList>
    </citation>
    <scope>NUCLEOTIDE SEQUENCE [LARGE SCALE GENOMIC DNA]</scope>
    <source>
        <strain evidence="5">78-ME</strain>
    </source>
</reference>
<feature type="transmembrane region" description="Helical" evidence="3">
    <location>
        <begin position="284"/>
        <end position="306"/>
    </location>
</feature>
<feature type="transmembrane region" description="Helical" evidence="3">
    <location>
        <begin position="399"/>
        <end position="419"/>
    </location>
</feature>
<dbReference type="EMBL" id="CP005996">
    <property type="protein sequence ID" value="AGS40685.1"/>
    <property type="molecule type" value="Genomic_DNA"/>
</dbReference>
<evidence type="ECO:0000256" key="2">
    <source>
        <dbReference type="ARBA" id="ARBA00022803"/>
    </source>
</evidence>
<gene>
    <name evidence="4" type="ORF">CYCME_2375</name>
</gene>
<dbReference type="InterPro" id="IPR011990">
    <property type="entry name" value="TPR-like_helical_dom_sf"/>
</dbReference>
<sequence>MTSPPSSKTLLVFFFFTIAAITVLVYQQGLFGAFIFDDHGNIQENTQIRVTELNTSNLVEAAMSGRAGPLKRPIAMLSFALNYYFAEGYHYFSFKITNVIIQVFCAWLLFIFYLQIIQLASIQKSTTIKKQTLPFIAFSIALLWAVHPINLTSVLYIVQRMTSLSTLFTLATLIFYLKARCNSQPGAFKNIIFFSASFISFLLAIFSKENALLIPLYCLLIEWVFFYQKSPWTLVNSLSQRNKRAIGLSLSLIIIALGLYVLNYANNGYDNRAFTLTERVLTEARVLCFYISLIVLPRINALGLFHDDIVLSNSIIDPWATLVALIFIASLIIVAIQAREKKPLFAFGILLFFTAHLMESTIFGLEIAHEHRNHFASIGIIIALTGLLIHSQPFNKKRYALVCGGFFIIFALTTTLRSYEWKDNFHLAQYEASHHPISPATQALLSNTAYKTQHYKVAEDAINTARKLAPTESSYAINSMVLAALLKKTLSDELNNEIKSKLKDNPFSASTQIALAHISTHLTNEAFKPLQPYFIEWLTVILKKLGPTQQASTYHYFLAKAYLTTGNTLGAINAHQQAFNLNKAFINPLFEMGNIFLALKQPVAASIVLNQIEQANKNPRLKRDYSLHIQELKEAIQKIEKSQ</sequence>